<dbReference type="EMBL" id="LAZR01048523">
    <property type="protein sequence ID" value="KKK91731.1"/>
    <property type="molecule type" value="Genomic_DNA"/>
</dbReference>
<accession>A0A0F9C4X2</accession>
<evidence type="ECO:0000313" key="1">
    <source>
        <dbReference type="EMBL" id="KKK91731.1"/>
    </source>
</evidence>
<reference evidence="1" key="1">
    <citation type="journal article" date="2015" name="Nature">
        <title>Complex archaea that bridge the gap between prokaryotes and eukaryotes.</title>
        <authorList>
            <person name="Spang A."/>
            <person name="Saw J.H."/>
            <person name="Jorgensen S.L."/>
            <person name="Zaremba-Niedzwiedzka K."/>
            <person name="Martijn J."/>
            <person name="Lind A.E."/>
            <person name="van Eijk R."/>
            <person name="Schleper C."/>
            <person name="Guy L."/>
            <person name="Ettema T.J."/>
        </authorList>
    </citation>
    <scope>NUCLEOTIDE SEQUENCE</scope>
</reference>
<gene>
    <name evidence="1" type="ORF">LCGC14_2710000</name>
</gene>
<protein>
    <submittedName>
        <fullName evidence="1">Uncharacterized protein</fullName>
    </submittedName>
</protein>
<proteinExistence type="predicted"/>
<dbReference type="AlphaFoldDB" id="A0A0F9C4X2"/>
<organism evidence="1">
    <name type="scientific">marine sediment metagenome</name>
    <dbReference type="NCBI Taxonomy" id="412755"/>
    <lineage>
        <taxon>unclassified sequences</taxon>
        <taxon>metagenomes</taxon>
        <taxon>ecological metagenomes</taxon>
    </lineage>
</organism>
<name>A0A0F9C4X2_9ZZZZ</name>
<sequence length="230" mass="26747">MDNEEYIEIKNAAIIEPDSSLKKINIKLNRLFIKEYPGGKSHTILFNFYTENKIEKIDRKEKVHFNQIYQIQNEGSAPIDGVQIFNNLNLDQMGLIFKFTSINVKDEKDQTFLKTLNSNTIKMGIGLLSIIQPAISIIAEFVINIGRAILNNRNKNRRVQEYEFGLYLDNSSDTYKLSKGSYVIVQVPEGTIWDWGQWIYVPHLRRILRKSEYSSKKEVIPFNYFVLGVD</sequence>
<comment type="caution">
    <text evidence="1">The sequence shown here is derived from an EMBL/GenBank/DDBJ whole genome shotgun (WGS) entry which is preliminary data.</text>
</comment>